<protein>
    <submittedName>
        <fullName evidence="7">TetR/AcrR family transcriptional regulator</fullName>
    </submittedName>
</protein>
<dbReference type="InterPro" id="IPR009057">
    <property type="entry name" value="Homeodomain-like_sf"/>
</dbReference>
<feature type="domain" description="HTH tetR-type" evidence="6">
    <location>
        <begin position="35"/>
        <end position="95"/>
    </location>
</feature>
<feature type="DNA-binding region" description="H-T-H motif" evidence="4">
    <location>
        <begin position="58"/>
        <end position="77"/>
    </location>
</feature>
<comment type="caution">
    <text evidence="7">The sequence shown here is derived from an EMBL/GenBank/DDBJ whole genome shotgun (WGS) entry which is preliminary data.</text>
</comment>
<dbReference type="EMBL" id="BAABWH010000003">
    <property type="protein sequence ID" value="GAA6145164.1"/>
    <property type="molecule type" value="Genomic_DNA"/>
</dbReference>
<evidence type="ECO:0000256" key="4">
    <source>
        <dbReference type="PROSITE-ProRule" id="PRU00335"/>
    </source>
</evidence>
<dbReference type="Gene3D" id="1.10.357.10">
    <property type="entry name" value="Tetracycline Repressor, domain 2"/>
    <property type="match status" value="1"/>
</dbReference>
<dbReference type="Pfam" id="PF00440">
    <property type="entry name" value="TetR_N"/>
    <property type="match status" value="1"/>
</dbReference>
<dbReference type="Proteomes" id="UP001481413">
    <property type="component" value="Unassembled WGS sequence"/>
</dbReference>
<dbReference type="Gene3D" id="1.10.10.60">
    <property type="entry name" value="Homeodomain-like"/>
    <property type="match status" value="1"/>
</dbReference>
<evidence type="ECO:0000313" key="8">
    <source>
        <dbReference type="Proteomes" id="UP001481413"/>
    </source>
</evidence>
<feature type="region of interest" description="Disordered" evidence="5">
    <location>
        <begin position="1"/>
        <end position="36"/>
    </location>
</feature>
<evidence type="ECO:0000256" key="1">
    <source>
        <dbReference type="ARBA" id="ARBA00023015"/>
    </source>
</evidence>
<keyword evidence="3" id="KW-0804">Transcription</keyword>
<sequence length="265" mass="29001">MTSKDLGTETAAGAGSVTGAPGSSARSPKQEEKWQKRESALLDITQAIIDEVGYAHFNMDALVRASDVSKGTVYNHFTSKEDCLAALCCRGMEELKDMFLRAQAFDGTNREKALAIHYAYRLHLKLHPALSMALVTARTAAFAEKTSPQRAARMRDNDATLFGIAFQVIEAAVAAGDLEITSDLNATVITFLTWSTSYGINMLEDTGFEHTISELLDQQNIALIGANVLMDGIGMKPLSKEWDYGASWQRIAEEVFPEENTKVLL</sequence>
<evidence type="ECO:0000259" key="6">
    <source>
        <dbReference type="PROSITE" id="PS50977"/>
    </source>
</evidence>
<dbReference type="PROSITE" id="PS50977">
    <property type="entry name" value="HTH_TETR_2"/>
    <property type="match status" value="1"/>
</dbReference>
<reference evidence="7 8" key="1">
    <citation type="submission" date="2024-04" db="EMBL/GenBank/DDBJ databases">
        <title>Draft genome sequence of Thalassolituus maritimus NBRC 116585.</title>
        <authorList>
            <person name="Miyakawa T."/>
            <person name="Kusuya Y."/>
            <person name="Miura T."/>
        </authorList>
    </citation>
    <scope>NUCLEOTIDE SEQUENCE [LARGE SCALE GENOMIC DNA]</scope>
    <source>
        <strain evidence="7 8">5NW40-0001</strain>
    </source>
</reference>
<dbReference type="InterPro" id="IPR001647">
    <property type="entry name" value="HTH_TetR"/>
</dbReference>
<keyword evidence="2 4" id="KW-0238">DNA-binding</keyword>
<proteinExistence type="predicted"/>
<evidence type="ECO:0000256" key="2">
    <source>
        <dbReference type="ARBA" id="ARBA00023125"/>
    </source>
</evidence>
<organism evidence="7 8">
    <name type="scientific">Thalassolituus maritimus</name>
    <dbReference type="NCBI Taxonomy" id="484498"/>
    <lineage>
        <taxon>Bacteria</taxon>
        <taxon>Pseudomonadati</taxon>
        <taxon>Pseudomonadota</taxon>
        <taxon>Gammaproteobacteria</taxon>
        <taxon>Oceanospirillales</taxon>
        <taxon>Oceanospirillaceae</taxon>
        <taxon>Thalassolituus</taxon>
    </lineage>
</organism>
<dbReference type="SUPFAM" id="SSF46689">
    <property type="entry name" value="Homeodomain-like"/>
    <property type="match status" value="1"/>
</dbReference>
<gene>
    <name evidence="7" type="ORF">NBRC116585_12820</name>
</gene>
<evidence type="ECO:0000256" key="5">
    <source>
        <dbReference type="SAM" id="MobiDB-lite"/>
    </source>
</evidence>
<name>A0ABP9ZYD9_9GAMM</name>
<dbReference type="PANTHER" id="PTHR30055">
    <property type="entry name" value="HTH-TYPE TRANSCRIPTIONAL REGULATOR RUTR"/>
    <property type="match status" value="1"/>
</dbReference>
<keyword evidence="1" id="KW-0805">Transcription regulation</keyword>
<evidence type="ECO:0000313" key="7">
    <source>
        <dbReference type="EMBL" id="GAA6145164.1"/>
    </source>
</evidence>
<dbReference type="InterPro" id="IPR050109">
    <property type="entry name" value="HTH-type_TetR-like_transc_reg"/>
</dbReference>
<dbReference type="PANTHER" id="PTHR30055:SF234">
    <property type="entry name" value="HTH-TYPE TRANSCRIPTIONAL REGULATOR BETI"/>
    <property type="match status" value="1"/>
</dbReference>
<keyword evidence="8" id="KW-1185">Reference proteome</keyword>
<accession>A0ABP9ZYD9</accession>
<evidence type="ECO:0000256" key="3">
    <source>
        <dbReference type="ARBA" id="ARBA00023163"/>
    </source>
</evidence>
<dbReference type="PRINTS" id="PR00455">
    <property type="entry name" value="HTHTETR"/>
</dbReference>